<dbReference type="EMBL" id="JANCPR020000064">
    <property type="protein sequence ID" value="MDJ1137746.1"/>
    <property type="molecule type" value="Genomic_DNA"/>
</dbReference>
<organism evidence="1 2">
    <name type="scientific">Streptomyces iconiensis</name>
    <dbReference type="NCBI Taxonomy" id="1384038"/>
    <lineage>
        <taxon>Bacteria</taxon>
        <taxon>Bacillati</taxon>
        <taxon>Actinomycetota</taxon>
        <taxon>Actinomycetes</taxon>
        <taxon>Kitasatosporales</taxon>
        <taxon>Streptomycetaceae</taxon>
        <taxon>Streptomyces</taxon>
    </lineage>
</organism>
<reference evidence="1 2" key="1">
    <citation type="submission" date="2023-05" db="EMBL/GenBank/DDBJ databases">
        <title>Streptantibioticus silvisoli sp. nov., acidotolerant actinomycetes 1 from pine litter.</title>
        <authorList>
            <person name="Swiecimska M."/>
            <person name="Golinska P."/>
            <person name="Sangal V."/>
            <person name="Wachnowicz B."/>
            <person name="Goodfellow M."/>
        </authorList>
    </citation>
    <scope>NUCLEOTIDE SEQUENCE [LARGE SCALE GENOMIC DNA]</scope>
    <source>
        <strain evidence="1 2">DSM 42109</strain>
    </source>
</reference>
<name>A0ABT7A8S0_9ACTN</name>
<sequence length="72" mass="7999">MLAYCLRLGVPDGHLIYAAGGTLPVEIPVEGKRVRLHRHLLDPALPVPDLRDRIGELADVMLRTRETSRSAM</sequence>
<evidence type="ECO:0000313" key="1">
    <source>
        <dbReference type="EMBL" id="MDJ1137746.1"/>
    </source>
</evidence>
<dbReference type="Proteomes" id="UP001214441">
    <property type="component" value="Unassembled WGS sequence"/>
</dbReference>
<keyword evidence="2" id="KW-1185">Reference proteome</keyword>
<dbReference type="RefSeq" id="WP_274044593.1">
    <property type="nucleotide sequence ID" value="NZ_JANCPR020000064.1"/>
</dbReference>
<comment type="caution">
    <text evidence="1">The sequence shown here is derived from an EMBL/GenBank/DDBJ whole genome shotgun (WGS) entry which is preliminary data.</text>
</comment>
<evidence type="ECO:0000313" key="2">
    <source>
        <dbReference type="Proteomes" id="UP001214441"/>
    </source>
</evidence>
<gene>
    <name evidence="1" type="ORF">NMN56_038485</name>
</gene>
<protein>
    <submittedName>
        <fullName evidence="1">Uncharacterized protein</fullName>
    </submittedName>
</protein>
<proteinExistence type="predicted"/>
<accession>A0ABT7A8S0</accession>